<keyword evidence="1" id="KW-0812">Transmembrane</keyword>
<accession>K0KKK7</accession>
<keyword evidence="1" id="KW-1133">Transmembrane helix</keyword>
<gene>
    <name evidence="2" type="ORF">BN7_1194</name>
</gene>
<dbReference type="EMBL" id="CAIF01000027">
    <property type="protein sequence ID" value="CCH41653.1"/>
    <property type="molecule type" value="Genomic_DNA"/>
</dbReference>
<dbReference type="AlphaFoldDB" id="K0KKK7"/>
<evidence type="ECO:0000256" key="1">
    <source>
        <dbReference type="SAM" id="Phobius"/>
    </source>
</evidence>
<keyword evidence="3" id="KW-1185">Reference proteome</keyword>
<dbReference type="HOGENOM" id="CLU_1012674_0_0_1"/>
<proteinExistence type="predicted"/>
<keyword evidence="1" id="KW-0472">Membrane</keyword>
<dbReference type="InParanoid" id="K0KKK7"/>
<dbReference type="Proteomes" id="UP000009328">
    <property type="component" value="Unassembled WGS sequence"/>
</dbReference>
<organism evidence="2 3">
    <name type="scientific">Wickerhamomyces ciferrii (strain ATCC 14091 / BCRC 22168 / CBS 111 / JCM 3599 / NBRC 0793 / NRRL Y-1031 F-60-10)</name>
    <name type="common">Yeast</name>
    <name type="synonym">Pichia ciferrii</name>
    <dbReference type="NCBI Taxonomy" id="1206466"/>
    <lineage>
        <taxon>Eukaryota</taxon>
        <taxon>Fungi</taxon>
        <taxon>Dikarya</taxon>
        <taxon>Ascomycota</taxon>
        <taxon>Saccharomycotina</taxon>
        <taxon>Saccharomycetes</taxon>
        <taxon>Phaffomycetales</taxon>
        <taxon>Wickerhamomycetaceae</taxon>
        <taxon>Wickerhamomyces</taxon>
    </lineage>
</organism>
<evidence type="ECO:0000313" key="3">
    <source>
        <dbReference type="Proteomes" id="UP000009328"/>
    </source>
</evidence>
<protein>
    <submittedName>
        <fullName evidence="2">Uncharacterized protein</fullName>
    </submittedName>
</protein>
<evidence type="ECO:0000313" key="2">
    <source>
        <dbReference type="EMBL" id="CCH41653.1"/>
    </source>
</evidence>
<sequence length="275" mass="31301">MRQSTDLILLWEEEKSRVTLVVAVLVGNGLSVLFTAARLMELYNKVGLRILILETNSLDTFQVGPLPYCLTSIPYIPSSLLQDAAINNTESSIMFLMTIHRASKRSIPKAMNKPVSNESLIVRPCTHPTNSISYNPQLYINYLRHRLLNFKNISFAKLANKWDLEKIIDQLPKDIPNLIFTLENESVVKLNDLSLSSVHWDGIANWKMPEYAHWIKKHKNSNCKVNQIIIKGNPIFQIISNHNSFDLCGAISGSEIITGIIDQHIINSKLRWPRL</sequence>
<name>K0KKK7_WICCF</name>
<reference evidence="2 3" key="1">
    <citation type="journal article" date="2012" name="Eukaryot. Cell">
        <title>Draft genome sequence of Wickerhamomyces ciferrii NRRL Y-1031 F-60-10.</title>
        <authorList>
            <person name="Schneider J."/>
            <person name="Andrea H."/>
            <person name="Blom J."/>
            <person name="Jaenicke S."/>
            <person name="Ruckert C."/>
            <person name="Schorsch C."/>
            <person name="Szczepanowski R."/>
            <person name="Farwick M."/>
            <person name="Goesmann A."/>
            <person name="Puhler A."/>
            <person name="Schaffer S."/>
            <person name="Tauch A."/>
            <person name="Kohler T."/>
            <person name="Brinkrolf K."/>
        </authorList>
    </citation>
    <scope>NUCLEOTIDE SEQUENCE [LARGE SCALE GENOMIC DNA]</scope>
    <source>
        <strain evidence="3">ATCC 14091 / BCRC 22168 / CBS 111 / JCM 3599 / NBRC 0793 / NRRL Y-1031 F-60-10</strain>
    </source>
</reference>
<feature type="transmembrane region" description="Helical" evidence="1">
    <location>
        <begin position="20"/>
        <end position="40"/>
    </location>
</feature>
<comment type="caution">
    <text evidence="2">The sequence shown here is derived from an EMBL/GenBank/DDBJ whole genome shotgun (WGS) entry which is preliminary data.</text>
</comment>